<evidence type="ECO:0000259" key="4">
    <source>
        <dbReference type="Pfam" id="PF13407"/>
    </source>
</evidence>
<comment type="caution">
    <text evidence="5">The sequence shown here is derived from an EMBL/GenBank/DDBJ whole genome shotgun (WGS) entry which is preliminary data.</text>
</comment>
<evidence type="ECO:0000256" key="3">
    <source>
        <dbReference type="ARBA" id="ARBA00022729"/>
    </source>
</evidence>
<evidence type="ECO:0000313" key="6">
    <source>
        <dbReference type="Proteomes" id="UP000295210"/>
    </source>
</evidence>
<sequence length="311" mass="33651">MLSSCHRKSVINIAVIPRTSGTMLWEPEHAGAMSAAVAHGAKIYWNAPTREDDIQGQIAIVESVSSGDYQGLILAPDHALALITPVRRAIARGLQTVIVGSPLAIPPGGRLHYILNDEVAGGHIAAQRLGTILHGRGTIAVLGIDPDITGIMERARSLEHYLSEHYPNIRVVANQMGSFNVPHEQQVAEETLKAHPDLDAIVALTSTSTHGALSAIAIVASEHPRVIAFDPDALTFDNPSMDSYIVQDTRRMGAEAVDIILAGPRNETIPATMQFQPTLVTRENANSQAVRKMTSMDWRPAPMRWKWSVGP</sequence>
<dbReference type="EMBL" id="SMGK01000001">
    <property type="protein sequence ID" value="TCK75322.1"/>
    <property type="molecule type" value="Genomic_DNA"/>
</dbReference>
<feature type="domain" description="Periplasmic binding protein" evidence="4">
    <location>
        <begin position="13"/>
        <end position="261"/>
    </location>
</feature>
<dbReference type="GO" id="GO:0030246">
    <property type="term" value="F:carbohydrate binding"/>
    <property type="evidence" value="ECO:0007669"/>
    <property type="project" value="UniProtKB-ARBA"/>
</dbReference>
<accession>A0A4R1LAJ5</accession>
<keyword evidence="6" id="KW-1185">Reference proteome</keyword>
<keyword evidence="3" id="KW-0732">Signal</keyword>
<protein>
    <submittedName>
        <fullName evidence="5">Monosaccharide ABC transporter substrate-binding protein (CUT2 family)</fullName>
    </submittedName>
</protein>
<gene>
    <name evidence="5" type="ORF">C7378_0305</name>
</gene>
<comment type="similarity">
    <text evidence="2">Belongs to the bacterial solute-binding protein 2 family.</text>
</comment>
<dbReference type="Gene3D" id="3.40.50.2300">
    <property type="match status" value="2"/>
</dbReference>
<dbReference type="SUPFAM" id="SSF53822">
    <property type="entry name" value="Periplasmic binding protein-like I"/>
    <property type="match status" value="1"/>
</dbReference>
<comment type="subcellular location">
    <subcellularLocation>
        <location evidence="1">Cell envelope</location>
    </subcellularLocation>
</comment>
<dbReference type="Proteomes" id="UP000295210">
    <property type="component" value="Unassembled WGS sequence"/>
</dbReference>
<dbReference type="GO" id="GO:0030313">
    <property type="term" value="C:cell envelope"/>
    <property type="evidence" value="ECO:0007669"/>
    <property type="project" value="UniProtKB-SubCell"/>
</dbReference>
<name>A0A4R1LAJ5_9BACT</name>
<reference evidence="5 6" key="1">
    <citation type="submission" date="2019-03" db="EMBL/GenBank/DDBJ databases">
        <title>Genomic Encyclopedia of Type Strains, Phase IV (KMG-IV): sequencing the most valuable type-strain genomes for metagenomic binning, comparative biology and taxonomic classification.</title>
        <authorList>
            <person name="Goeker M."/>
        </authorList>
    </citation>
    <scope>NUCLEOTIDE SEQUENCE [LARGE SCALE GENOMIC DNA]</scope>
    <source>
        <strain evidence="5 6">DSM 103428</strain>
    </source>
</reference>
<dbReference type="InterPro" id="IPR028082">
    <property type="entry name" value="Peripla_BP_I"/>
</dbReference>
<evidence type="ECO:0000313" key="5">
    <source>
        <dbReference type="EMBL" id="TCK75322.1"/>
    </source>
</evidence>
<dbReference type="PANTHER" id="PTHR46847:SF1">
    <property type="entry name" value="D-ALLOSE-BINDING PERIPLASMIC PROTEIN-RELATED"/>
    <property type="match status" value="1"/>
</dbReference>
<evidence type="ECO:0000256" key="1">
    <source>
        <dbReference type="ARBA" id="ARBA00004196"/>
    </source>
</evidence>
<dbReference type="InterPro" id="IPR025997">
    <property type="entry name" value="SBP_2_dom"/>
</dbReference>
<proteinExistence type="inferred from homology"/>
<dbReference type="PANTHER" id="PTHR46847">
    <property type="entry name" value="D-ALLOSE-BINDING PERIPLASMIC PROTEIN-RELATED"/>
    <property type="match status" value="1"/>
</dbReference>
<dbReference type="Pfam" id="PF13407">
    <property type="entry name" value="Peripla_BP_4"/>
    <property type="match status" value="1"/>
</dbReference>
<organism evidence="5 6">
    <name type="scientific">Acidipila rosea</name>
    <dbReference type="NCBI Taxonomy" id="768535"/>
    <lineage>
        <taxon>Bacteria</taxon>
        <taxon>Pseudomonadati</taxon>
        <taxon>Acidobacteriota</taxon>
        <taxon>Terriglobia</taxon>
        <taxon>Terriglobales</taxon>
        <taxon>Acidobacteriaceae</taxon>
        <taxon>Acidipila</taxon>
    </lineage>
</organism>
<evidence type="ECO:0000256" key="2">
    <source>
        <dbReference type="ARBA" id="ARBA00007639"/>
    </source>
</evidence>
<dbReference type="AlphaFoldDB" id="A0A4R1LAJ5"/>